<accession>Q47X27</accession>
<gene>
    <name evidence="1" type="ordered locus">CPS_3985</name>
</gene>
<reference evidence="1" key="1">
    <citation type="journal article" date="2005" name="Proc. Natl. Acad. Sci. U.S.A.">
        <title>The psychrophilic lifestyle as revealed by the genome sequence of Colwellia psychrerythraea 34H through genomic and proteomic analyses.</title>
        <authorList>
            <person name="Methe B.A."/>
            <person name="Nelson K.E."/>
            <person name="Deming J.W."/>
            <person name="Momen B."/>
            <person name="Melamud E."/>
            <person name="Zhang X."/>
            <person name="Moult J."/>
            <person name="Madupu R."/>
            <person name="Nelson W.C."/>
            <person name="Dodson R.J."/>
            <person name="Brinkac L.M."/>
            <person name="Daugherty S.C."/>
            <person name="Durkin A.S."/>
            <person name="DeBoy R.T."/>
            <person name="Kolonay J.F."/>
            <person name="Sullivan S.A."/>
            <person name="Zhou L."/>
            <person name="Davidsen T.M."/>
            <person name="Wu M."/>
            <person name="Huston A.L."/>
            <person name="Lewis M."/>
            <person name="Weaver B."/>
            <person name="Weidman J.F."/>
            <person name="Khouri H."/>
            <person name="Utterback T.R."/>
            <person name="Feldblyum T.V."/>
            <person name="Fraser C.M."/>
        </authorList>
    </citation>
    <scope>NUCLEOTIDE SEQUENCE [LARGE SCALE GENOMIC DNA]</scope>
    <source>
        <strain evidence="1">34H</strain>
    </source>
</reference>
<proteinExistence type="predicted"/>
<sequence>MLNSRQIDASIASLLQVNLTQKSVKVVARE</sequence>
<protein>
    <submittedName>
        <fullName evidence="1">Uncharacterized protein</fullName>
    </submittedName>
</protein>
<dbReference type="HOGENOM" id="CLU_3402974_0_0_6"/>
<dbReference type="AlphaFoldDB" id="Q47X27"/>
<dbReference type="EMBL" id="CP000083">
    <property type="protein sequence ID" value="AAZ27882.1"/>
    <property type="molecule type" value="Genomic_DNA"/>
</dbReference>
<organism evidence="1 2">
    <name type="scientific">Colwellia psychrerythraea (strain 34H / ATCC BAA-681)</name>
    <name type="common">Vibrio psychroerythus</name>
    <dbReference type="NCBI Taxonomy" id="167879"/>
    <lineage>
        <taxon>Bacteria</taxon>
        <taxon>Pseudomonadati</taxon>
        <taxon>Pseudomonadota</taxon>
        <taxon>Gammaproteobacteria</taxon>
        <taxon>Alteromonadales</taxon>
        <taxon>Colwelliaceae</taxon>
        <taxon>Colwellia</taxon>
    </lineage>
</organism>
<dbReference type="KEGG" id="cps:CPS_3985"/>
<dbReference type="Proteomes" id="UP000000547">
    <property type="component" value="Chromosome"/>
</dbReference>
<evidence type="ECO:0000313" key="2">
    <source>
        <dbReference type="Proteomes" id="UP000000547"/>
    </source>
</evidence>
<evidence type="ECO:0000313" key="1">
    <source>
        <dbReference type="EMBL" id="AAZ27882.1"/>
    </source>
</evidence>
<name>Q47X27_COLP3</name>